<evidence type="ECO:0000259" key="1">
    <source>
        <dbReference type="Pfam" id="PF00656"/>
    </source>
</evidence>
<dbReference type="PANTHER" id="PTHR48104">
    <property type="entry name" value="METACASPASE-4"/>
    <property type="match status" value="1"/>
</dbReference>
<dbReference type="eggNOG" id="COG4249">
    <property type="taxonomic scope" value="Bacteria"/>
</dbReference>
<dbReference type="EMBL" id="AWSA01000004">
    <property type="protein sequence ID" value="EWT03135.1"/>
    <property type="molecule type" value="Genomic_DNA"/>
</dbReference>
<accession>W9GAQ9</accession>
<gene>
    <name evidence="2" type="ORF">N865_01580</name>
</gene>
<dbReference type="PATRIC" id="fig|1386089.3.peg.509"/>
<dbReference type="InterPro" id="IPR029030">
    <property type="entry name" value="Caspase-like_dom_sf"/>
</dbReference>
<dbReference type="Proteomes" id="UP000019489">
    <property type="component" value="Unassembled WGS sequence"/>
</dbReference>
<dbReference type="GO" id="GO:0006508">
    <property type="term" value="P:proteolysis"/>
    <property type="evidence" value="ECO:0007669"/>
    <property type="project" value="InterPro"/>
</dbReference>
<reference evidence="2 3" key="1">
    <citation type="submission" date="2013-08" db="EMBL/GenBank/DDBJ databases">
        <title>Intrasporangium oryzae NRRL B-24470.</title>
        <authorList>
            <person name="Liu H."/>
            <person name="Wang G."/>
        </authorList>
    </citation>
    <scope>NUCLEOTIDE SEQUENCE [LARGE SCALE GENOMIC DNA]</scope>
    <source>
        <strain evidence="2 3">NRRL B-24470</strain>
    </source>
</reference>
<evidence type="ECO:0000313" key="2">
    <source>
        <dbReference type="EMBL" id="EWT03135.1"/>
    </source>
</evidence>
<feature type="domain" description="Peptidase C14 caspase" evidence="1">
    <location>
        <begin position="6"/>
        <end position="271"/>
    </location>
</feature>
<dbReference type="AlphaFoldDB" id="W9GAQ9"/>
<dbReference type="STRING" id="1386089.N865_01580"/>
<dbReference type="GO" id="GO:0005737">
    <property type="term" value="C:cytoplasm"/>
    <property type="evidence" value="ECO:0007669"/>
    <property type="project" value="TreeGrafter"/>
</dbReference>
<proteinExistence type="predicted"/>
<protein>
    <submittedName>
        <fullName evidence="2">Peptidase C14 caspase catalytic subunit p20</fullName>
    </submittedName>
</protein>
<dbReference type="PANTHER" id="PTHR48104:SF30">
    <property type="entry name" value="METACASPASE-1"/>
    <property type="match status" value="1"/>
</dbReference>
<dbReference type="RefSeq" id="WP_034801225.1">
    <property type="nucleotide sequence ID" value="NZ_AWSA01000004.1"/>
</dbReference>
<keyword evidence="3" id="KW-1185">Reference proteome</keyword>
<name>W9GAQ9_9MICO</name>
<dbReference type="InterPro" id="IPR011600">
    <property type="entry name" value="Pept_C14_caspase"/>
</dbReference>
<sequence>MPSRLYAVLVGIDAYPPPIPRLAGCVNDVTAFAETLKGRTPAGTLELTMLTDGAATRAAVVEAISTQLGRASADDTALLYYSGHGSQQACPPELWAGEPDHRNETIVLVDSRQPGCWDLADKELATLLTGVAASGCHLLVVLDCCHSGGGTRDVEEDVRLAPEDPRRRPVGSFLPGVADAATGGPAPGAVRGLTARWGGPVGRHVLLAACRADEKAKEVTVLGAHRGALSAALETALRETDGLPTYRDVLRIVSAGVQRRVVEQHPQLEAVDPDELDEPFLGGAVSRTARLLTLSHLPDGWSIDAGAVHGVPEPIGDDTTELAVYPLTSETTGAPLATGAVTRVLPDRCLVALSRPLDEDYVYRAVVTSIPLQPLAVAVLGDEAGTATLRDAAGAADSTLIALVDDPTGADLLVEARPEGFVITRPGVTRPLVPTVAGTGRESRVVAALEHVARWVRLSGLHNPATRLPAGALRLTVTTPGGPAPPGSLVELSYAGENTPSFTLTITNTTDQTLWGALLDLTETYGVFTDAFPSGSVALGPGESTSVSLSGEVSDALWAAGTVAVTDQLKLVTSTLEFDPRSLQQDELDVRAVGSQTVLRGGTPPRSTLERLLTRATTRRLAPAQEEAVADWRTDEVLVRTARPPVT</sequence>
<dbReference type="GO" id="GO:0004197">
    <property type="term" value="F:cysteine-type endopeptidase activity"/>
    <property type="evidence" value="ECO:0007669"/>
    <property type="project" value="InterPro"/>
</dbReference>
<comment type="caution">
    <text evidence="2">The sequence shown here is derived from an EMBL/GenBank/DDBJ whole genome shotgun (WGS) entry which is preliminary data.</text>
</comment>
<dbReference type="Pfam" id="PF00656">
    <property type="entry name" value="Peptidase_C14"/>
    <property type="match status" value="1"/>
</dbReference>
<evidence type="ECO:0000313" key="3">
    <source>
        <dbReference type="Proteomes" id="UP000019489"/>
    </source>
</evidence>
<organism evidence="2 3">
    <name type="scientific">Intrasporangium oryzae NRRL B-24470</name>
    <dbReference type="NCBI Taxonomy" id="1386089"/>
    <lineage>
        <taxon>Bacteria</taxon>
        <taxon>Bacillati</taxon>
        <taxon>Actinomycetota</taxon>
        <taxon>Actinomycetes</taxon>
        <taxon>Micrococcales</taxon>
        <taxon>Intrasporangiaceae</taxon>
        <taxon>Intrasporangium</taxon>
    </lineage>
</organism>
<dbReference type="SUPFAM" id="SSF52129">
    <property type="entry name" value="Caspase-like"/>
    <property type="match status" value="1"/>
</dbReference>
<dbReference type="InterPro" id="IPR050452">
    <property type="entry name" value="Metacaspase"/>
</dbReference>
<dbReference type="Gene3D" id="3.40.50.1460">
    <property type="match status" value="1"/>
</dbReference>
<dbReference type="OrthoDB" id="8447555at2"/>